<dbReference type="Proteomes" id="UP000274661">
    <property type="component" value="Unassembled WGS sequence"/>
</dbReference>
<keyword evidence="1" id="KW-0732">Signal</keyword>
<gene>
    <name evidence="2" type="ORF">HMF7854_06900</name>
</gene>
<dbReference type="SUPFAM" id="SSF55961">
    <property type="entry name" value="Bet v1-like"/>
    <property type="match status" value="1"/>
</dbReference>
<dbReference type="OrthoDB" id="5735475at2"/>
<dbReference type="InterPro" id="IPR019587">
    <property type="entry name" value="Polyketide_cyclase/dehydratase"/>
</dbReference>
<name>A0A3R9Y5M1_9SPHN</name>
<dbReference type="Gene3D" id="3.30.530.20">
    <property type="match status" value="1"/>
</dbReference>
<accession>A0A3R9Y5M1</accession>
<protein>
    <submittedName>
        <fullName evidence="2">ATPase</fullName>
    </submittedName>
</protein>
<feature type="chain" id="PRO_5018570710" evidence="1">
    <location>
        <begin position="20"/>
        <end position="175"/>
    </location>
</feature>
<comment type="caution">
    <text evidence="2">The sequence shown here is derived from an EMBL/GenBank/DDBJ whole genome shotgun (WGS) entry which is preliminary data.</text>
</comment>
<evidence type="ECO:0000256" key="1">
    <source>
        <dbReference type="SAM" id="SignalP"/>
    </source>
</evidence>
<reference evidence="2 3" key="1">
    <citation type="submission" date="2018-12" db="EMBL/GenBank/DDBJ databases">
        <title>Sphingomonas sp. HMF7854 Genome sequencing and assembly.</title>
        <authorList>
            <person name="Cha I."/>
            <person name="Kang H."/>
            <person name="Kim H."/>
            <person name="Kang J."/>
            <person name="Joh K."/>
        </authorList>
    </citation>
    <scope>NUCLEOTIDE SEQUENCE [LARGE SCALE GENOMIC DNA]</scope>
    <source>
        <strain evidence="2 3">HMF7854</strain>
    </source>
</reference>
<dbReference type="InterPro" id="IPR023393">
    <property type="entry name" value="START-like_dom_sf"/>
</dbReference>
<dbReference type="RefSeq" id="WP_126718426.1">
    <property type="nucleotide sequence ID" value="NZ_RWJF01000001.1"/>
</dbReference>
<feature type="signal peptide" evidence="1">
    <location>
        <begin position="1"/>
        <end position="19"/>
    </location>
</feature>
<dbReference type="Pfam" id="PF10604">
    <property type="entry name" value="Polyketide_cyc2"/>
    <property type="match status" value="1"/>
</dbReference>
<keyword evidence="3" id="KW-1185">Reference proteome</keyword>
<sequence length="175" mass="18227">MRTMLLAVLTLGAAVPAPAAVLTADDHGFEVEQSVALVVPPAQAFAAFASLPAWWDPRHSYGGKAENLSLDLRPGGCFCERLPGGGGVEHLRVTAWKPGDEAVLTGALGPLLKEAVSGVMDVRVEEIAGGSRLTINYRAAGFARGGADKLAPAVDGMLAGQLKRLRAYAANRPRS</sequence>
<proteinExistence type="predicted"/>
<evidence type="ECO:0000313" key="2">
    <source>
        <dbReference type="EMBL" id="RST30593.1"/>
    </source>
</evidence>
<dbReference type="AlphaFoldDB" id="A0A3R9Y5M1"/>
<evidence type="ECO:0000313" key="3">
    <source>
        <dbReference type="Proteomes" id="UP000274661"/>
    </source>
</evidence>
<dbReference type="EMBL" id="RWJF01000001">
    <property type="protein sequence ID" value="RST30593.1"/>
    <property type="molecule type" value="Genomic_DNA"/>
</dbReference>
<organism evidence="2 3">
    <name type="scientific">Sphingomonas ginkgonis</name>
    <dbReference type="NCBI Taxonomy" id="2315330"/>
    <lineage>
        <taxon>Bacteria</taxon>
        <taxon>Pseudomonadati</taxon>
        <taxon>Pseudomonadota</taxon>
        <taxon>Alphaproteobacteria</taxon>
        <taxon>Sphingomonadales</taxon>
        <taxon>Sphingomonadaceae</taxon>
        <taxon>Sphingomonas</taxon>
    </lineage>
</organism>